<accession>A0A6H5GRS1</accession>
<dbReference type="EMBL" id="CADCXU010016548">
    <property type="protein sequence ID" value="CAB0005568.1"/>
    <property type="molecule type" value="Genomic_DNA"/>
</dbReference>
<evidence type="ECO:0000313" key="2">
    <source>
        <dbReference type="Proteomes" id="UP000479000"/>
    </source>
</evidence>
<name>A0A6H5GRS1_9HEMI</name>
<dbReference type="Proteomes" id="UP000479000">
    <property type="component" value="Unassembled WGS sequence"/>
</dbReference>
<reference evidence="1 2" key="1">
    <citation type="submission" date="2020-02" db="EMBL/GenBank/DDBJ databases">
        <authorList>
            <person name="Ferguson B K."/>
        </authorList>
    </citation>
    <scope>NUCLEOTIDE SEQUENCE [LARGE SCALE GENOMIC DNA]</scope>
</reference>
<keyword evidence="2" id="KW-1185">Reference proteome</keyword>
<evidence type="ECO:0000313" key="1">
    <source>
        <dbReference type="EMBL" id="CAB0005568.1"/>
    </source>
</evidence>
<feature type="non-terminal residue" evidence="1">
    <location>
        <position position="1"/>
    </location>
</feature>
<sequence>MRFAEWAPRVTLPRNTINVPLSFRLNRRRIELLPQSCVDMRAMNADRLFII</sequence>
<feature type="non-terminal residue" evidence="1">
    <location>
        <position position="51"/>
    </location>
</feature>
<proteinExistence type="predicted"/>
<dbReference type="AlphaFoldDB" id="A0A6H5GRS1"/>
<protein>
    <submittedName>
        <fullName evidence="1">Uncharacterized protein</fullName>
    </submittedName>
</protein>
<organism evidence="1 2">
    <name type="scientific">Nesidiocoris tenuis</name>
    <dbReference type="NCBI Taxonomy" id="355587"/>
    <lineage>
        <taxon>Eukaryota</taxon>
        <taxon>Metazoa</taxon>
        <taxon>Ecdysozoa</taxon>
        <taxon>Arthropoda</taxon>
        <taxon>Hexapoda</taxon>
        <taxon>Insecta</taxon>
        <taxon>Pterygota</taxon>
        <taxon>Neoptera</taxon>
        <taxon>Paraneoptera</taxon>
        <taxon>Hemiptera</taxon>
        <taxon>Heteroptera</taxon>
        <taxon>Panheteroptera</taxon>
        <taxon>Cimicomorpha</taxon>
        <taxon>Miridae</taxon>
        <taxon>Dicyphina</taxon>
        <taxon>Nesidiocoris</taxon>
    </lineage>
</organism>
<gene>
    <name evidence="1" type="ORF">NTEN_LOCUS11045</name>
</gene>